<gene>
    <name evidence="2" type="ORF">CBP51_00830</name>
</gene>
<keyword evidence="1" id="KW-1133">Transmembrane helix</keyword>
<dbReference type="AlphaFoldDB" id="A0A266Q8D4"/>
<keyword evidence="1" id="KW-0812">Transmembrane</keyword>
<comment type="caution">
    <text evidence="2">The sequence shown here is derived from an EMBL/GenBank/DDBJ whole genome shotgun (WGS) entry which is preliminary data.</text>
</comment>
<accession>A0A266Q8D4</accession>
<keyword evidence="3" id="KW-1185">Reference proteome</keyword>
<name>A0A266Q8D4_9GAMM</name>
<feature type="transmembrane region" description="Helical" evidence="1">
    <location>
        <begin position="6"/>
        <end position="27"/>
    </location>
</feature>
<evidence type="ECO:0000313" key="3">
    <source>
        <dbReference type="Proteomes" id="UP000216101"/>
    </source>
</evidence>
<dbReference type="Proteomes" id="UP000216101">
    <property type="component" value="Unassembled WGS sequence"/>
</dbReference>
<evidence type="ECO:0000256" key="1">
    <source>
        <dbReference type="SAM" id="Phobius"/>
    </source>
</evidence>
<protein>
    <submittedName>
        <fullName evidence="2">Uncharacterized protein</fullName>
    </submittedName>
</protein>
<dbReference type="EMBL" id="NHNI01000001">
    <property type="protein sequence ID" value="OZY85631.1"/>
    <property type="molecule type" value="Genomic_DNA"/>
</dbReference>
<proteinExistence type="predicted"/>
<organism evidence="2 3">
    <name type="scientific">Cellvibrio mixtus</name>
    <dbReference type="NCBI Taxonomy" id="39650"/>
    <lineage>
        <taxon>Bacteria</taxon>
        <taxon>Pseudomonadati</taxon>
        <taxon>Pseudomonadota</taxon>
        <taxon>Gammaproteobacteria</taxon>
        <taxon>Cellvibrionales</taxon>
        <taxon>Cellvibrionaceae</taxon>
        <taxon>Cellvibrio</taxon>
    </lineage>
</organism>
<keyword evidence="1" id="KW-0472">Membrane</keyword>
<evidence type="ECO:0000313" key="2">
    <source>
        <dbReference type="EMBL" id="OZY85631.1"/>
    </source>
</evidence>
<sequence length="59" mass="7196">MPENKKIIGLILKQLMQLIYINIFIILEKQKIVFRRKNTDKYKNNYPCVKPNRVKKNYV</sequence>
<reference evidence="3" key="1">
    <citation type="submission" date="2017-05" db="EMBL/GenBank/DDBJ databases">
        <authorList>
            <person name="Barney B.M."/>
        </authorList>
    </citation>
    <scope>NUCLEOTIDE SEQUENCE [LARGE SCALE GENOMIC DNA]</scope>
    <source>
        <strain evidence="3">PSBB022</strain>
    </source>
</reference>